<accession>A0A550CFT2</accession>
<evidence type="ECO:0000259" key="5">
    <source>
        <dbReference type="PROSITE" id="PS50865"/>
    </source>
</evidence>
<evidence type="ECO:0000256" key="1">
    <source>
        <dbReference type="ARBA" id="ARBA00022723"/>
    </source>
</evidence>
<name>A0A550CFT2_9AGAR</name>
<dbReference type="PROSITE" id="PS50865">
    <property type="entry name" value="ZF_MYND_2"/>
    <property type="match status" value="1"/>
</dbReference>
<dbReference type="OrthoDB" id="2931494at2759"/>
<evidence type="ECO:0000313" key="6">
    <source>
        <dbReference type="EMBL" id="TRM63670.1"/>
    </source>
</evidence>
<organism evidence="6 7">
    <name type="scientific">Schizophyllum amplum</name>
    <dbReference type="NCBI Taxonomy" id="97359"/>
    <lineage>
        <taxon>Eukaryota</taxon>
        <taxon>Fungi</taxon>
        <taxon>Dikarya</taxon>
        <taxon>Basidiomycota</taxon>
        <taxon>Agaricomycotina</taxon>
        <taxon>Agaricomycetes</taxon>
        <taxon>Agaricomycetidae</taxon>
        <taxon>Agaricales</taxon>
        <taxon>Schizophyllaceae</taxon>
        <taxon>Schizophyllum</taxon>
    </lineage>
</organism>
<evidence type="ECO:0000256" key="3">
    <source>
        <dbReference type="ARBA" id="ARBA00022833"/>
    </source>
</evidence>
<dbReference type="Gene3D" id="6.10.140.2220">
    <property type="match status" value="1"/>
</dbReference>
<reference evidence="6 7" key="1">
    <citation type="journal article" date="2019" name="New Phytol.">
        <title>Comparative genomics reveals unique wood-decay strategies and fruiting body development in the Schizophyllaceae.</title>
        <authorList>
            <person name="Almasi E."/>
            <person name="Sahu N."/>
            <person name="Krizsan K."/>
            <person name="Balint B."/>
            <person name="Kovacs G.M."/>
            <person name="Kiss B."/>
            <person name="Cseklye J."/>
            <person name="Drula E."/>
            <person name="Henrissat B."/>
            <person name="Nagy I."/>
            <person name="Chovatia M."/>
            <person name="Adam C."/>
            <person name="LaButti K."/>
            <person name="Lipzen A."/>
            <person name="Riley R."/>
            <person name="Grigoriev I.V."/>
            <person name="Nagy L.G."/>
        </authorList>
    </citation>
    <scope>NUCLEOTIDE SEQUENCE [LARGE SCALE GENOMIC DNA]</scope>
    <source>
        <strain evidence="6 7">NL-1724</strain>
    </source>
</reference>
<gene>
    <name evidence="6" type="ORF">BD626DRAFT_495015</name>
</gene>
<dbReference type="GO" id="GO:0008270">
    <property type="term" value="F:zinc ion binding"/>
    <property type="evidence" value="ECO:0007669"/>
    <property type="project" value="UniProtKB-KW"/>
</dbReference>
<evidence type="ECO:0000256" key="4">
    <source>
        <dbReference type="PROSITE-ProRule" id="PRU00134"/>
    </source>
</evidence>
<evidence type="ECO:0000313" key="7">
    <source>
        <dbReference type="Proteomes" id="UP000320762"/>
    </source>
</evidence>
<keyword evidence="2 4" id="KW-0863">Zinc-finger</keyword>
<dbReference type="AlphaFoldDB" id="A0A550CFT2"/>
<keyword evidence="7" id="KW-1185">Reference proteome</keyword>
<feature type="domain" description="MYND-type" evidence="5">
    <location>
        <begin position="161"/>
        <end position="201"/>
    </location>
</feature>
<keyword evidence="1" id="KW-0479">Metal-binding</keyword>
<comment type="caution">
    <text evidence="6">The sequence shown here is derived from an EMBL/GenBank/DDBJ whole genome shotgun (WGS) entry which is preliminary data.</text>
</comment>
<sequence>MLPQVDRPAEAVRQYQLFMKEFEEQHGQISNYGAQSKDLLMQYAIALARSRTDDVEAKARLYKTIDPSGHLNIGMVARCKVYLARVLRRLTETQAAEEMEAWLVRWFKKNPHRIDDTLLIPMFTTDIDPTTDPVLQGLGGQKWLENRRRTFKTDMRMERGCRRCRKTEPQVQVKQCARCKHTFYCSRECQIADHPYHKESCKEAAQTLRRIEALKVIGAPAEARRYAQWKEFRTSVAHPANGILLAHALGLRRDPSRSHTHIVFKIVEHDPLAKHPHDHFRFTEAGVFKLDDVWPDVEAIMGLDKDEGKQYVDDLLEDFCNTAMQGDQSYPTLALAFHPVHAVEAFLSYGAVTWKTLNRVPYDPDWRGKMNRSGNPPTLVEIPRAGVKDVEHDF</sequence>
<dbReference type="Proteomes" id="UP000320762">
    <property type="component" value="Unassembled WGS sequence"/>
</dbReference>
<evidence type="ECO:0000256" key="2">
    <source>
        <dbReference type="ARBA" id="ARBA00022771"/>
    </source>
</evidence>
<protein>
    <recommendedName>
        <fullName evidence="5">MYND-type domain-containing protein</fullName>
    </recommendedName>
</protein>
<proteinExistence type="predicted"/>
<dbReference type="EMBL" id="VDMD01000009">
    <property type="protein sequence ID" value="TRM63670.1"/>
    <property type="molecule type" value="Genomic_DNA"/>
</dbReference>
<dbReference type="Pfam" id="PF01753">
    <property type="entry name" value="zf-MYND"/>
    <property type="match status" value="1"/>
</dbReference>
<dbReference type="SUPFAM" id="SSF144232">
    <property type="entry name" value="HIT/MYND zinc finger-like"/>
    <property type="match status" value="1"/>
</dbReference>
<dbReference type="PROSITE" id="PS01360">
    <property type="entry name" value="ZF_MYND_1"/>
    <property type="match status" value="1"/>
</dbReference>
<keyword evidence="3" id="KW-0862">Zinc</keyword>
<dbReference type="STRING" id="97359.A0A550CFT2"/>
<dbReference type="InterPro" id="IPR002893">
    <property type="entry name" value="Znf_MYND"/>
</dbReference>